<dbReference type="Proteomes" id="UP000182985">
    <property type="component" value="Unassembled WGS sequence"/>
</dbReference>
<dbReference type="RefSeq" id="WP_071631080.1">
    <property type="nucleotide sequence ID" value="NZ_MOEC01000005.1"/>
</dbReference>
<evidence type="ECO:0000313" key="4">
    <source>
        <dbReference type="Proteomes" id="UP000182985"/>
    </source>
</evidence>
<sequence length="183" mass="21176">MNKARPTNHADADGFTKIRYTAEDFIEAYRLSTKPLRRYIIILALLLVVFFLYLTALRGGITLDVLLWPIGPILVAGPIFACLHYLYLSWAGRRTYARQPLAMLEYSFALRPEGLETISDRGQTLLRWEDFICWRMNNKMTLIYLAPNLFQIFPNRLAAQDFPIEDLKAALASKVGQPTRWYK</sequence>
<keyword evidence="4" id="KW-1185">Reference proteome</keyword>
<dbReference type="InterPro" id="IPR025588">
    <property type="entry name" value="YcxB-like_C"/>
</dbReference>
<name>A0A1J6I165_9HYPH</name>
<dbReference type="AlphaFoldDB" id="A0A1J6I165"/>
<feature type="domain" description="YcxB-like C-terminal" evidence="2">
    <location>
        <begin position="112"/>
        <end position="170"/>
    </location>
</feature>
<evidence type="ECO:0000256" key="1">
    <source>
        <dbReference type="SAM" id="Phobius"/>
    </source>
</evidence>
<gene>
    <name evidence="3" type="ORF">BLA27_07065</name>
</gene>
<comment type="caution">
    <text evidence="3">The sequence shown here is derived from an EMBL/GenBank/DDBJ whole genome shotgun (WGS) entry which is preliminary data.</text>
</comment>
<evidence type="ECO:0000259" key="2">
    <source>
        <dbReference type="Pfam" id="PF14317"/>
    </source>
</evidence>
<keyword evidence="1" id="KW-1133">Transmembrane helix</keyword>
<proteinExistence type="predicted"/>
<keyword evidence="1" id="KW-0812">Transmembrane</keyword>
<accession>A0A1J6I165</accession>
<feature type="transmembrane region" description="Helical" evidence="1">
    <location>
        <begin position="39"/>
        <end position="61"/>
    </location>
</feature>
<keyword evidence="1" id="KW-0472">Membrane</keyword>
<protein>
    <recommendedName>
        <fullName evidence="2">YcxB-like C-terminal domain-containing protein</fullName>
    </recommendedName>
</protein>
<dbReference type="EMBL" id="MOEC01000005">
    <property type="protein sequence ID" value="OIS94263.1"/>
    <property type="molecule type" value="Genomic_DNA"/>
</dbReference>
<dbReference type="Pfam" id="PF14317">
    <property type="entry name" value="YcxB"/>
    <property type="match status" value="1"/>
</dbReference>
<organism evidence="3 4">
    <name type="scientific">Brucella cytisi</name>
    <dbReference type="NCBI Taxonomy" id="407152"/>
    <lineage>
        <taxon>Bacteria</taxon>
        <taxon>Pseudomonadati</taxon>
        <taxon>Pseudomonadota</taxon>
        <taxon>Alphaproteobacteria</taxon>
        <taxon>Hyphomicrobiales</taxon>
        <taxon>Brucellaceae</taxon>
        <taxon>Brucella/Ochrobactrum group</taxon>
        <taxon>Brucella</taxon>
    </lineage>
</organism>
<reference evidence="3 4" key="1">
    <citation type="submission" date="2016-10" db="EMBL/GenBank/DDBJ databases">
        <title>The Draft Genome Sequence of the Potato Rhizosphere Bacteria Ochrobactrum sp. IPA7.2.</title>
        <authorList>
            <person name="Gogoleva N.E."/>
            <person name="Khlopko Y.A."/>
            <person name="Burygin G.L."/>
            <person name="Plotnikov A.O."/>
        </authorList>
    </citation>
    <scope>NUCLEOTIDE SEQUENCE [LARGE SCALE GENOMIC DNA]</scope>
    <source>
        <strain evidence="3 4">IPA7.2</strain>
    </source>
</reference>
<evidence type="ECO:0000313" key="3">
    <source>
        <dbReference type="EMBL" id="OIS94263.1"/>
    </source>
</evidence>
<feature type="transmembrane region" description="Helical" evidence="1">
    <location>
        <begin position="67"/>
        <end position="88"/>
    </location>
</feature>